<feature type="region of interest" description="Disordered" evidence="1">
    <location>
        <begin position="449"/>
        <end position="473"/>
    </location>
</feature>
<feature type="compositionally biased region" description="Basic and acidic residues" evidence="1">
    <location>
        <begin position="408"/>
        <end position="418"/>
    </location>
</feature>
<dbReference type="AlphaFoldDB" id="A0A6C0LBS4"/>
<evidence type="ECO:0000256" key="1">
    <source>
        <dbReference type="SAM" id="MobiDB-lite"/>
    </source>
</evidence>
<protein>
    <submittedName>
        <fullName evidence="2">Uncharacterized protein</fullName>
    </submittedName>
</protein>
<feature type="compositionally biased region" description="Basic residues" evidence="1">
    <location>
        <begin position="449"/>
        <end position="464"/>
    </location>
</feature>
<reference evidence="2" key="1">
    <citation type="journal article" date="2020" name="Nature">
        <title>Giant virus diversity and host interactions through global metagenomics.</title>
        <authorList>
            <person name="Schulz F."/>
            <person name="Roux S."/>
            <person name="Paez-Espino D."/>
            <person name="Jungbluth S."/>
            <person name="Walsh D.A."/>
            <person name="Denef V.J."/>
            <person name="McMahon K.D."/>
            <person name="Konstantinidis K.T."/>
            <person name="Eloe-Fadrosh E.A."/>
            <person name="Kyrpides N.C."/>
            <person name="Woyke T."/>
        </authorList>
    </citation>
    <scope>NUCLEOTIDE SEQUENCE</scope>
    <source>
        <strain evidence="2">GVMAG-M-3300027769-26</strain>
    </source>
</reference>
<dbReference type="EMBL" id="MN740459">
    <property type="protein sequence ID" value="QHU27515.1"/>
    <property type="molecule type" value="Genomic_DNA"/>
</dbReference>
<proteinExistence type="predicted"/>
<sequence>MLVYDPINLENLPVADYLDNDPNNIVIIYNKKAYGVNKALFMFNNEMKRCIIANNALLKKATYDNPDTFYNIGYFIGKKVIVNQNTLNDVLKEHRVIELTSKTSGDTYINKELLELSTIGILKPPSKKSVGKVNFQYAYEDVYFDELMSKILHEYSGSLFTQINYNLLYPDYYNNDRPLDYYYKNNNNLLFNVLQISNKDNLKNIDLKKGLDKAIANIDRGFIEAAPRYEKTYVHQVFYRGMDRKYINTNGGELENIGDTALILNYTSVSSKKSVAKSFAGNLVGKVTPIYIIYLEEGLPFINMVSTAKIKKEKEYLLPRNIIFELISKKGREYTVIARPFKKDQFAIRTGCFPLDTYDIQPASLPLPVSPATLSSKMSSKKSAKLSAKLSVPSPAKSKTKSNIDSGNSDKSKKDNVKPVKLKRCPNGMVRIKMMNECVPKQNIKPKAKAKMARCPKGTRRNPKTLKCEAKQG</sequence>
<dbReference type="Gene3D" id="3.90.176.10">
    <property type="entry name" value="Toxin ADP-ribosyltransferase, Chain A, domain 1"/>
    <property type="match status" value="1"/>
</dbReference>
<accession>A0A6C0LBS4</accession>
<dbReference type="SUPFAM" id="SSF56399">
    <property type="entry name" value="ADP-ribosylation"/>
    <property type="match status" value="1"/>
</dbReference>
<evidence type="ECO:0000313" key="2">
    <source>
        <dbReference type="EMBL" id="QHU27515.1"/>
    </source>
</evidence>
<name>A0A6C0LBS4_9ZZZZ</name>
<organism evidence="2">
    <name type="scientific">viral metagenome</name>
    <dbReference type="NCBI Taxonomy" id="1070528"/>
    <lineage>
        <taxon>unclassified sequences</taxon>
        <taxon>metagenomes</taxon>
        <taxon>organismal metagenomes</taxon>
    </lineage>
</organism>
<feature type="region of interest" description="Disordered" evidence="1">
    <location>
        <begin position="385"/>
        <end position="424"/>
    </location>
</feature>